<keyword evidence="1" id="KW-1133">Transmembrane helix</keyword>
<name>F0ZWF9_DICPU</name>
<protein>
    <submittedName>
        <fullName evidence="2">Expressed protein</fullName>
    </submittedName>
</protein>
<keyword evidence="1" id="KW-0812">Transmembrane</keyword>
<gene>
    <name evidence="2" type="ORF">DICPUDRAFT_99118</name>
</gene>
<dbReference type="AlphaFoldDB" id="F0ZWF9"/>
<dbReference type="GeneID" id="10505506"/>
<keyword evidence="3" id="KW-1185">Reference proteome</keyword>
<dbReference type="PANTHER" id="PTHR32556:SF7">
    <property type="entry name" value="F-BOX DOMAIN-CONTAINING PROTEIN-RELATED"/>
    <property type="match status" value="1"/>
</dbReference>
<dbReference type="PANTHER" id="PTHR32556">
    <property type="entry name" value="F-BOX DOMAIN-CONTAINING PROTEIN-RELATED-RELATED"/>
    <property type="match status" value="1"/>
</dbReference>
<dbReference type="InParanoid" id="F0ZWF9"/>
<dbReference type="KEGG" id="dpp:DICPUDRAFT_99118"/>
<dbReference type="RefSeq" id="XP_003291750.1">
    <property type="nucleotide sequence ID" value="XM_003291702.1"/>
</dbReference>
<dbReference type="Proteomes" id="UP000001064">
    <property type="component" value="Unassembled WGS sequence"/>
</dbReference>
<evidence type="ECO:0000313" key="3">
    <source>
        <dbReference type="Proteomes" id="UP000001064"/>
    </source>
</evidence>
<feature type="transmembrane region" description="Helical" evidence="1">
    <location>
        <begin position="394"/>
        <end position="411"/>
    </location>
</feature>
<dbReference type="VEuPathDB" id="AmoebaDB:DICPUDRAFT_99118"/>
<accession>F0ZWF9</accession>
<organism evidence="2 3">
    <name type="scientific">Dictyostelium purpureum</name>
    <name type="common">Slime mold</name>
    <dbReference type="NCBI Taxonomy" id="5786"/>
    <lineage>
        <taxon>Eukaryota</taxon>
        <taxon>Amoebozoa</taxon>
        <taxon>Evosea</taxon>
        <taxon>Eumycetozoa</taxon>
        <taxon>Dictyostelia</taxon>
        <taxon>Dictyosteliales</taxon>
        <taxon>Dictyosteliaceae</taxon>
        <taxon>Dictyostelium</taxon>
    </lineage>
</organism>
<sequence length="412" mass="48231">MNIINNSHSIKNNNNYKKLSILSPLLINNHSYNNNNNNNINYNSNNNNNNSDNNDENKILPNLPIYLKKYIIKIICEHINNGSNISFNSFNNGSSFIKESNEILMNLSLVCKGFFDYISNHLNVYYLENNNNFNYNILLNNPNCSNNINSNKYKLFNNNINTFVINFNNSQNNSTNEINNMNNNNNGEILITNQTISNYHFIDYINEKIKNFRNLKKIKIISNSGCYYSKINGVDDLNRIIFLGEIKVYRIVLRSCLMSHSNRNRYQITIAEFMFKPNHGNNLIENNEVINIATEPENQINNNNNNNNNNNENINDNNNNNIIIPKPIHSFKIKKIIHEYTNSMMVKDLNLGLFIYSINKSKEQFVVRESFTSLTYPFEQPNNLFFSQQLLSKYYSYFIVMLILTISFIYYK</sequence>
<keyword evidence="1" id="KW-0472">Membrane</keyword>
<evidence type="ECO:0000313" key="2">
    <source>
        <dbReference type="EMBL" id="EGC31716.1"/>
    </source>
</evidence>
<reference evidence="3" key="1">
    <citation type="journal article" date="2011" name="Genome Biol.">
        <title>Comparative genomics of the social amoebae Dictyostelium discoideum and Dictyostelium purpureum.</title>
        <authorList>
            <consortium name="US DOE Joint Genome Institute (JGI-PGF)"/>
            <person name="Sucgang R."/>
            <person name="Kuo A."/>
            <person name="Tian X."/>
            <person name="Salerno W."/>
            <person name="Parikh A."/>
            <person name="Feasley C.L."/>
            <person name="Dalin E."/>
            <person name="Tu H."/>
            <person name="Huang E."/>
            <person name="Barry K."/>
            <person name="Lindquist E."/>
            <person name="Shapiro H."/>
            <person name="Bruce D."/>
            <person name="Schmutz J."/>
            <person name="Salamov A."/>
            <person name="Fey P."/>
            <person name="Gaudet P."/>
            <person name="Anjard C."/>
            <person name="Babu M.M."/>
            <person name="Basu S."/>
            <person name="Bushmanova Y."/>
            <person name="van der Wel H."/>
            <person name="Katoh-Kurasawa M."/>
            <person name="Dinh C."/>
            <person name="Coutinho P.M."/>
            <person name="Saito T."/>
            <person name="Elias M."/>
            <person name="Schaap P."/>
            <person name="Kay R.R."/>
            <person name="Henrissat B."/>
            <person name="Eichinger L."/>
            <person name="Rivero F."/>
            <person name="Putnam N.H."/>
            <person name="West C.M."/>
            <person name="Loomis W.F."/>
            <person name="Chisholm R.L."/>
            <person name="Shaulsky G."/>
            <person name="Strassmann J.E."/>
            <person name="Queller D.C."/>
            <person name="Kuspa A."/>
            <person name="Grigoriev I.V."/>
        </authorList>
    </citation>
    <scope>NUCLEOTIDE SEQUENCE [LARGE SCALE GENOMIC DNA]</scope>
    <source>
        <strain evidence="3">QSDP1</strain>
    </source>
</reference>
<dbReference type="EMBL" id="GL871235">
    <property type="protein sequence ID" value="EGC31716.1"/>
    <property type="molecule type" value="Genomic_DNA"/>
</dbReference>
<proteinExistence type="predicted"/>
<evidence type="ECO:0000256" key="1">
    <source>
        <dbReference type="SAM" id="Phobius"/>
    </source>
</evidence>